<dbReference type="AlphaFoldDB" id="A0AAN5I2P1"/>
<evidence type="ECO:0000313" key="2">
    <source>
        <dbReference type="Proteomes" id="UP001328107"/>
    </source>
</evidence>
<name>A0AAN5I2P1_9BILA</name>
<accession>A0AAN5I2P1</accession>
<evidence type="ECO:0000313" key="1">
    <source>
        <dbReference type="EMBL" id="GMR49752.1"/>
    </source>
</evidence>
<dbReference type="PANTHER" id="PTHR37433:SF5">
    <property type="entry name" value="DUF753 DOMAIN-CONTAINING PROTEIN-RELATED"/>
    <property type="match status" value="1"/>
</dbReference>
<feature type="non-terminal residue" evidence="1">
    <location>
        <position position="1"/>
    </location>
</feature>
<dbReference type="EMBL" id="BTRK01000004">
    <property type="protein sequence ID" value="GMR49752.1"/>
    <property type="molecule type" value="Genomic_DNA"/>
</dbReference>
<dbReference type="PANTHER" id="PTHR37433">
    <property type="entry name" value="PROTEIN CBG25136-RELATED"/>
    <property type="match status" value="1"/>
</dbReference>
<reference evidence="2" key="1">
    <citation type="submission" date="2022-10" db="EMBL/GenBank/DDBJ databases">
        <title>Genome assembly of Pristionchus species.</title>
        <authorList>
            <person name="Yoshida K."/>
            <person name="Sommer R.J."/>
        </authorList>
    </citation>
    <scope>NUCLEOTIDE SEQUENCE [LARGE SCALE GENOMIC DNA]</scope>
    <source>
        <strain evidence="2">RS5460</strain>
    </source>
</reference>
<comment type="caution">
    <text evidence="1">The sequence shown here is derived from an EMBL/GenBank/DDBJ whole genome shotgun (WGS) entry which is preliminary data.</text>
</comment>
<dbReference type="Proteomes" id="UP001328107">
    <property type="component" value="Unassembled WGS sequence"/>
</dbReference>
<organism evidence="1 2">
    <name type="scientific">Pristionchus mayeri</name>
    <dbReference type="NCBI Taxonomy" id="1317129"/>
    <lineage>
        <taxon>Eukaryota</taxon>
        <taxon>Metazoa</taxon>
        <taxon>Ecdysozoa</taxon>
        <taxon>Nematoda</taxon>
        <taxon>Chromadorea</taxon>
        <taxon>Rhabditida</taxon>
        <taxon>Rhabditina</taxon>
        <taxon>Diplogasteromorpha</taxon>
        <taxon>Diplogasteroidea</taxon>
        <taxon>Neodiplogasteridae</taxon>
        <taxon>Pristionchus</taxon>
    </lineage>
</organism>
<proteinExistence type="predicted"/>
<sequence length="174" mass="19148">SGDFCNDFEGLSTDWEKGGNLTCANETHDDTYKNCPACVQIREIDGSRRRGCSGLPDGSIDDLMRPQSCVRFQTSASDNYIRCVCDTEDQCGESLMKEQRLKSSAVTCAMGALGKKGKCKGDFCFIYRPVIRPGLIVVGDEMTRGCVTNNETLYPGLFKVCAFSLYGENEVTEI</sequence>
<protein>
    <submittedName>
        <fullName evidence="1">Uncharacterized protein</fullName>
    </submittedName>
</protein>
<keyword evidence="2" id="KW-1185">Reference proteome</keyword>
<gene>
    <name evidence="1" type="ORF">PMAYCL1PPCAC_19947</name>
</gene>